<evidence type="ECO:0000259" key="1">
    <source>
        <dbReference type="Pfam" id="PF01425"/>
    </source>
</evidence>
<dbReference type="PANTHER" id="PTHR11895:SF73">
    <property type="entry name" value="AMIDASE FAMILY PROTEIN"/>
    <property type="match status" value="1"/>
</dbReference>
<keyword evidence="3" id="KW-1185">Reference proteome</keyword>
<dbReference type="GO" id="GO:0050567">
    <property type="term" value="F:glutaminyl-tRNA synthase (glutamine-hydrolyzing) activity"/>
    <property type="evidence" value="ECO:0007669"/>
    <property type="project" value="TreeGrafter"/>
</dbReference>
<sequence length="542" mass="59446">MLFLAFLTGGFSVQYFSAEITAEDARSSAKIMGLEFTDAEIDSLLPALEGFREDYISLRKKELPNSVSPALYFNPLPPDFVTPTEQNAVSFSDPGEVKLPADRSELAFYTVRQLAALLKSQQITSTELTKFFIERLKAYDPTLHCVITITEEKALQQAAKADAEIQAGNYRGLLHGIPYGAKDLLAAEGYKTTWGAMPYKEQQLDYDATVVQKLEEAGAVLTAKLTMGALAMGDVWYGERTRNPWDPESGSSGSSAGSASAVAAGLLPFAIGTETLGSIVSPSTVCGTTGLRPTYGRVSRHGAMALSWSMDKIGPICRSAEDCAVVFQAIAGPDGKDLSVTDYPFNYQADYPANRKLKVGYDQAAFERDYGFKEQDQASLKVLEDLGYELVPIELPEMPDIGFLLSVEAAAAFDELTRSGQDELLVRQTRNAWPNLFRRARFVPAVEYIQANRVRTQLVADMAKVFEEVDLYVHPSWASRSLRITNYTGHPCVVLPNGFQENGRPTSISFTGKLYDEGTIVGVAQAYQNATEFEDQHPALKD</sequence>
<dbReference type="InterPro" id="IPR036928">
    <property type="entry name" value="AS_sf"/>
</dbReference>
<accession>A0A2D0MZA6</accession>
<evidence type="ECO:0000313" key="2">
    <source>
        <dbReference type="EMBL" id="PHN01456.1"/>
    </source>
</evidence>
<proteinExistence type="predicted"/>
<dbReference type="AlphaFoldDB" id="A0A2D0MZA6"/>
<dbReference type="InterPro" id="IPR023631">
    <property type="entry name" value="Amidase_dom"/>
</dbReference>
<dbReference type="Proteomes" id="UP000223913">
    <property type="component" value="Unassembled WGS sequence"/>
</dbReference>
<feature type="domain" description="Amidase" evidence="1">
    <location>
        <begin position="127"/>
        <end position="484"/>
    </location>
</feature>
<dbReference type="Gene3D" id="3.90.1300.10">
    <property type="entry name" value="Amidase signature (AS) domain"/>
    <property type="match status" value="1"/>
</dbReference>
<name>A0A2D0MZA6_FLAN2</name>
<dbReference type="InterPro" id="IPR000120">
    <property type="entry name" value="Amidase"/>
</dbReference>
<protein>
    <submittedName>
        <fullName evidence="2">Amidase</fullName>
    </submittedName>
</protein>
<reference evidence="2 3" key="1">
    <citation type="submission" date="2017-10" db="EMBL/GenBank/DDBJ databases">
        <title>The draft genome sequence of Lewinella nigricans NBRC 102662.</title>
        <authorList>
            <person name="Wang K."/>
        </authorList>
    </citation>
    <scope>NUCLEOTIDE SEQUENCE [LARGE SCALE GENOMIC DNA]</scope>
    <source>
        <strain evidence="2 3">NBRC 102662</strain>
    </source>
</reference>
<dbReference type="Pfam" id="PF01425">
    <property type="entry name" value="Amidase"/>
    <property type="match status" value="1"/>
</dbReference>
<dbReference type="OrthoDB" id="9811471at2"/>
<evidence type="ECO:0000313" key="3">
    <source>
        <dbReference type="Proteomes" id="UP000223913"/>
    </source>
</evidence>
<gene>
    <name evidence="2" type="ORF">CRP01_37255</name>
</gene>
<dbReference type="SUPFAM" id="SSF75304">
    <property type="entry name" value="Amidase signature (AS) enzymes"/>
    <property type="match status" value="1"/>
</dbReference>
<dbReference type="PANTHER" id="PTHR11895">
    <property type="entry name" value="TRANSAMIDASE"/>
    <property type="match status" value="1"/>
</dbReference>
<comment type="caution">
    <text evidence="2">The sequence shown here is derived from an EMBL/GenBank/DDBJ whole genome shotgun (WGS) entry which is preliminary data.</text>
</comment>
<dbReference type="EMBL" id="PDUD01000055">
    <property type="protein sequence ID" value="PHN01456.1"/>
    <property type="molecule type" value="Genomic_DNA"/>
</dbReference>
<organism evidence="2 3">
    <name type="scientific">Flavilitoribacter nigricans (strain ATCC 23147 / DSM 23189 / NBRC 102662 / NCIMB 1420 / SS-2)</name>
    <name type="common">Lewinella nigricans</name>
    <dbReference type="NCBI Taxonomy" id="1122177"/>
    <lineage>
        <taxon>Bacteria</taxon>
        <taxon>Pseudomonadati</taxon>
        <taxon>Bacteroidota</taxon>
        <taxon>Saprospiria</taxon>
        <taxon>Saprospirales</taxon>
        <taxon>Lewinellaceae</taxon>
        <taxon>Flavilitoribacter</taxon>
    </lineage>
</organism>